<keyword evidence="3" id="KW-0539">Nucleus</keyword>
<dbReference type="Pfam" id="PF08424">
    <property type="entry name" value="NRDE-2"/>
    <property type="match status" value="1"/>
</dbReference>
<feature type="region of interest" description="Disordered" evidence="4">
    <location>
        <begin position="1142"/>
        <end position="1165"/>
    </location>
</feature>
<dbReference type="InterPro" id="IPR013633">
    <property type="entry name" value="NRDE-2"/>
</dbReference>
<evidence type="ECO:0000313" key="6">
    <source>
        <dbReference type="Proteomes" id="UP000054350"/>
    </source>
</evidence>
<feature type="compositionally biased region" description="Basic residues" evidence="4">
    <location>
        <begin position="58"/>
        <end position="68"/>
    </location>
</feature>
<feature type="region of interest" description="Disordered" evidence="4">
    <location>
        <begin position="1"/>
        <end position="150"/>
    </location>
</feature>
<dbReference type="PANTHER" id="PTHR13471:SF0">
    <property type="entry name" value="NUCLEAR EXOSOME REGULATOR NRDE2"/>
    <property type="match status" value="1"/>
</dbReference>
<reference evidence="6" key="2">
    <citation type="submission" date="2009-11" db="EMBL/GenBank/DDBJ databases">
        <title>The Genome Sequence of Allomyces macrogynus strain ATCC 38327.</title>
        <authorList>
            <consortium name="The Broad Institute Genome Sequencing Platform"/>
            <person name="Russ C."/>
            <person name="Cuomo C."/>
            <person name="Shea T."/>
            <person name="Young S.K."/>
            <person name="Zeng Q."/>
            <person name="Koehrsen M."/>
            <person name="Haas B."/>
            <person name="Borodovsky M."/>
            <person name="Guigo R."/>
            <person name="Alvarado L."/>
            <person name="Berlin A."/>
            <person name="Borenstein D."/>
            <person name="Chen Z."/>
            <person name="Engels R."/>
            <person name="Freedman E."/>
            <person name="Gellesch M."/>
            <person name="Goldberg J."/>
            <person name="Griggs A."/>
            <person name="Gujja S."/>
            <person name="Heiman D."/>
            <person name="Hepburn T."/>
            <person name="Howarth C."/>
            <person name="Jen D."/>
            <person name="Larson L."/>
            <person name="Lewis B."/>
            <person name="Mehta T."/>
            <person name="Park D."/>
            <person name="Pearson M."/>
            <person name="Roberts A."/>
            <person name="Saif S."/>
            <person name="Shenoy N."/>
            <person name="Sisk P."/>
            <person name="Stolte C."/>
            <person name="Sykes S."/>
            <person name="Walk T."/>
            <person name="White J."/>
            <person name="Yandava C."/>
            <person name="Burger G."/>
            <person name="Gray M.W."/>
            <person name="Holland P.W.H."/>
            <person name="King N."/>
            <person name="Lang F.B.F."/>
            <person name="Roger A.J."/>
            <person name="Ruiz-Trillo I."/>
            <person name="Lander E."/>
            <person name="Nusbaum C."/>
        </authorList>
    </citation>
    <scope>NUCLEOTIDE SEQUENCE [LARGE SCALE GENOMIC DNA]</scope>
    <source>
        <strain evidence="6">ATCC 38327</strain>
    </source>
</reference>
<protein>
    <recommendedName>
        <fullName evidence="7">DUF1740-domain-containing protein</fullName>
    </recommendedName>
</protein>
<dbReference type="GO" id="GO:0031048">
    <property type="term" value="P:regulatory ncRNA-mediated heterochromatin formation"/>
    <property type="evidence" value="ECO:0007669"/>
    <property type="project" value="TreeGrafter"/>
</dbReference>
<feature type="compositionally biased region" description="Basic and acidic residues" evidence="4">
    <location>
        <begin position="69"/>
        <end position="85"/>
    </location>
</feature>
<evidence type="ECO:0008006" key="7">
    <source>
        <dbReference type="Google" id="ProtNLM"/>
    </source>
</evidence>
<comment type="subcellular location">
    <subcellularLocation>
        <location evidence="1">Nucleus</location>
    </subcellularLocation>
</comment>
<keyword evidence="6" id="KW-1185">Reference proteome</keyword>
<dbReference type="VEuPathDB" id="FungiDB:AMAG_01848"/>
<evidence type="ECO:0000256" key="4">
    <source>
        <dbReference type="SAM" id="MobiDB-lite"/>
    </source>
</evidence>
<dbReference type="STRING" id="578462.A0A0L0S0Y1"/>
<evidence type="ECO:0000256" key="3">
    <source>
        <dbReference type="ARBA" id="ARBA00023242"/>
    </source>
</evidence>
<evidence type="ECO:0000256" key="2">
    <source>
        <dbReference type="ARBA" id="ARBA00009265"/>
    </source>
</evidence>
<dbReference type="GO" id="GO:1902369">
    <property type="term" value="P:negative regulation of RNA catabolic process"/>
    <property type="evidence" value="ECO:0007669"/>
    <property type="project" value="TreeGrafter"/>
</dbReference>
<feature type="compositionally biased region" description="Basic and acidic residues" evidence="4">
    <location>
        <begin position="118"/>
        <end position="150"/>
    </location>
</feature>
<evidence type="ECO:0000313" key="5">
    <source>
        <dbReference type="EMBL" id="KNE56004.1"/>
    </source>
</evidence>
<dbReference type="Proteomes" id="UP000054350">
    <property type="component" value="Unassembled WGS sequence"/>
</dbReference>
<feature type="compositionally biased region" description="Acidic residues" evidence="4">
    <location>
        <begin position="1156"/>
        <end position="1165"/>
    </location>
</feature>
<name>A0A0L0S0Y1_ALLM3</name>
<dbReference type="EMBL" id="GG745330">
    <property type="protein sequence ID" value="KNE56004.1"/>
    <property type="molecule type" value="Genomic_DNA"/>
</dbReference>
<dbReference type="GO" id="GO:0071013">
    <property type="term" value="C:catalytic step 2 spliceosome"/>
    <property type="evidence" value="ECO:0007669"/>
    <property type="project" value="TreeGrafter"/>
</dbReference>
<dbReference type="OrthoDB" id="5573878at2759"/>
<evidence type="ECO:0000256" key="1">
    <source>
        <dbReference type="ARBA" id="ARBA00004123"/>
    </source>
</evidence>
<reference evidence="5 6" key="1">
    <citation type="submission" date="2009-11" db="EMBL/GenBank/DDBJ databases">
        <title>Annotation of Allomyces macrogynus ATCC 38327.</title>
        <authorList>
            <consortium name="The Broad Institute Genome Sequencing Platform"/>
            <person name="Russ C."/>
            <person name="Cuomo C."/>
            <person name="Burger G."/>
            <person name="Gray M.W."/>
            <person name="Holland P.W.H."/>
            <person name="King N."/>
            <person name="Lang F.B.F."/>
            <person name="Roger A.J."/>
            <person name="Ruiz-Trillo I."/>
            <person name="Young S.K."/>
            <person name="Zeng Q."/>
            <person name="Gargeya S."/>
            <person name="Fitzgerald M."/>
            <person name="Haas B."/>
            <person name="Abouelleil A."/>
            <person name="Alvarado L."/>
            <person name="Arachchi H.M."/>
            <person name="Berlin A."/>
            <person name="Chapman S.B."/>
            <person name="Gearin G."/>
            <person name="Goldberg J."/>
            <person name="Griggs A."/>
            <person name="Gujja S."/>
            <person name="Hansen M."/>
            <person name="Heiman D."/>
            <person name="Howarth C."/>
            <person name="Larimer J."/>
            <person name="Lui A."/>
            <person name="MacDonald P.J.P."/>
            <person name="McCowen C."/>
            <person name="Montmayeur A."/>
            <person name="Murphy C."/>
            <person name="Neiman D."/>
            <person name="Pearson M."/>
            <person name="Priest M."/>
            <person name="Roberts A."/>
            <person name="Saif S."/>
            <person name="Shea T."/>
            <person name="Sisk P."/>
            <person name="Stolte C."/>
            <person name="Sykes S."/>
            <person name="Wortman J."/>
            <person name="Nusbaum C."/>
            <person name="Birren B."/>
        </authorList>
    </citation>
    <scope>NUCLEOTIDE SEQUENCE [LARGE SCALE GENOMIC DNA]</scope>
    <source>
        <strain evidence="5 6">ATCC 38327</strain>
    </source>
</reference>
<dbReference type="PANTHER" id="PTHR13471">
    <property type="entry name" value="TETRATRICOPEPTIDE-LIKE HELICAL"/>
    <property type="match status" value="1"/>
</dbReference>
<dbReference type="AlphaFoldDB" id="A0A0L0S0Y1"/>
<gene>
    <name evidence="5" type="ORF">AMAG_01848</name>
</gene>
<dbReference type="eggNOG" id="KOG1972">
    <property type="taxonomic scope" value="Eukaryota"/>
</dbReference>
<sequence>MFPKFSFQAAPRPPPSSVPAGARRALPAAPSSSLDLASFLSSPSSASDSEPEREDKKRSKRRKRSRSRDRKERRDKDKGQDDDRKSSRRRRSRRDDDAESGGESGDKDRKKRRKKKRHESDKEERREWRRERDREREREKEEERRREEIEEMRESAKYFTFDHAGDLSQLRAMCMNVYQVPRYRRLTRRVLGLPSNFVIEDRTGRHEMGIHLTVRGAGTGPVTRFYHPKAIPPTPAPLVPGARARATGGPSTLTRDFIAFPASDDDEPNPDALYVIDKLGTNDPDVSSRISIDLDPHLEKVKVFNAHLGAHQDDIDQWLAFVAFQADNPAVPALELAERQLAILDRALAENANHPRLLRTYLRIGAESGTWTKDDVAARYCAAVRAHPTNRALGLDYLAVRQAQNGVDAGLAAAAQWISTVHDQLRQDKDARFLLVHVFARTVRLLHEAGFTERARALVQAQLEITLAHPYGDNDAPAPTRWDCVLDDMCAFWDSEVARFGDPGAKGWRVWTKSVDAASRRYGRTSSQALDDLVVTRVPTLVEIQEQAAGAAADSNGDAFAHWFHAEQFSAKAAKNVVLRCTDPVLDPFGVVLFDDIAPYLVRVMAPPSNGTRNNGLFCDQGTVELLVMMCLHLLGARLGGMPFSDGDTVLLEAALLDEPDAVDAFIGDGVPVQSGVPLDPTFLVELEPAVALSSLDLCSDTAADSTSETGLIPTGAGEWLMFAPVYPNHLLAPGVDAAAVAHFVEPLDQLMPGPTGLVLRAALSTSGSTRSDDPDSRWATALLADDFAVLQPDIETWLELPVDDAQRHQRLLPLLYVSAERAWVAGNVDACISLIAKAVSTGADCTDLSRPPPVKILQARSWLTRQLPTMSGALTSSGPSWMDQTLAVTPALLIALLDLAQLPTGRSTASFLNRFPGLAANLAPDTPAPILTVQHALLHHRQCSNSPRRTRRVYPPGTTTDPWLWTTAARASLAAGTSRAFQSFLTRLATTHGTEHPGIAARAHLTAAWLALHRRNGTYSADAVRNALARATAAAPSSPTAWTLAVRAEHRALVHVLAQAKRDDVRVRAADRWRQMALRAVQATPWVKAHYMHVVEVATGARPAGAARVTLQEQWTVVASMTERGLRVRHAVVFGGEERGLGSELARAPPRDHGAEEEEGDDLDREVDEIVAALLE</sequence>
<feature type="compositionally biased region" description="Low complexity" evidence="4">
    <location>
        <begin position="18"/>
        <end position="48"/>
    </location>
</feature>
<organism evidence="5 6">
    <name type="scientific">Allomyces macrogynus (strain ATCC 38327)</name>
    <name type="common">Allomyces javanicus var. macrogynus</name>
    <dbReference type="NCBI Taxonomy" id="578462"/>
    <lineage>
        <taxon>Eukaryota</taxon>
        <taxon>Fungi</taxon>
        <taxon>Fungi incertae sedis</taxon>
        <taxon>Blastocladiomycota</taxon>
        <taxon>Blastocladiomycetes</taxon>
        <taxon>Blastocladiales</taxon>
        <taxon>Blastocladiaceae</taxon>
        <taxon>Allomyces</taxon>
    </lineage>
</organism>
<comment type="similarity">
    <text evidence="2">Belongs to the NRDE2 family.</text>
</comment>
<proteinExistence type="inferred from homology"/>
<accession>A0A0L0S0Y1</accession>